<feature type="transmembrane region" description="Helical" evidence="1">
    <location>
        <begin position="95"/>
        <end position="113"/>
    </location>
</feature>
<evidence type="ECO:0000256" key="1">
    <source>
        <dbReference type="SAM" id="Phobius"/>
    </source>
</evidence>
<sequence length="371" mass="42679">MKLFWKIVLWFLGIYLLFNLLAAFIGLASSLILPAAIIYFFYRAISQNNKKLKNAAKKIRKTTGLLVYRRDWWKILPAVLLLAPLYWLNHMPENWLFYSIVFTLLLASGYFFLTSFRRWVYLEISDFGLVRVDHKYFFRHKIIYDWSRVYYTELSTVGLNYQLYIATLDGSFTITQKDLKDIAIPELKQLIDSYIKAGGTPTAGTADEPDLATAANKFDKFASSILDGSNSLLDKAKKNLDNYRSRSKRVSDGSTADLTPIVIFKGAKKTRRRFAELTAFGLEFVEPQKIAKKEQKILRIAWENISDIKVDDLKDPSQLELDLKLAEGYELSLLIGDRDSNTKYTSLLPSKNLYLRAQTLKAHSQHTSMTV</sequence>
<protein>
    <submittedName>
        <fullName evidence="2">Uncharacterized protein</fullName>
    </submittedName>
</protein>
<keyword evidence="1" id="KW-1133">Transmembrane helix</keyword>
<feature type="transmembrane region" description="Helical" evidence="1">
    <location>
        <begin position="12"/>
        <end position="42"/>
    </location>
</feature>
<evidence type="ECO:0000313" key="3">
    <source>
        <dbReference type="Proteomes" id="UP001167919"/>
    </source>
</evidence>
<name>A0AAJ1RBB3_9LACO</name>
<reference evidence="2" key="1">
    <citation type="submission" date="2019-01" db="EMBL/GenBank/DDBJ databases">
        <title>Oenococcus sicerae UCMA17102.</title>
        <authorList>
            <person name="Cousin F.J."/>
            <person name="Le Guellec R."/>
            <person name="Cretenet M."/>
        </authorList>
    </citation>
    <scope>NUCLEOTIDE SEQUENCE</scope>
    <source>
        <strain evidence="2">UCMA17102</strain>
    </source>
</reference>
<evidence type="ECO:0000313" key="2">
    <source>
        <dbReference type="EMBL" id="MDN6900478.1"/>
    </source>
</evidence>
<dbReference type="AlphaFoldDB" id="A0AAJ1RBB3"/>
<organism evidence="2 3">
    <name type="scientific">Oenococcus sicerae</name>
    <dbReference type="NCBI Taxonomy" id="2203724"/>
    <lineage>
        <taxon>Bacteria</taxon>
        <taxon>Bacillati</taxon>
        <taxon>Bacillota</taxon>
        <taxon>Bacilli</taxon>
        <taxon>Lactobacillales</taxon>
        <taxon>Lactobacillaceae</taxon>
        <taxon>Oenococcus</taxon>
    </lineage>
</organism>
<comment type="caution">
    <text evidence="2">The sequence shown here is derived from an EMBL/GenBank/DDBJ whole genome shotgun (WGS) entry which is preliminary data.</text>
</comment>
<dbReference type="EMBL" id="SDWY01000003">
    <property type="protein sequence ID" value="MDN6900478.1"/>
    <property type="molecule type" value="Genomic_DNA"/>
</dbReference>
<proteinExistence type="predicted"/>
<gene>
    <name evidence="2" type="ORF">EVC35_05610</name>
</gene>
<dbReference type="Proteomes" id="UP001167919">
    <property type="component" value="Unassembled WGS sequence"/>
</dbReference>
<keyword evidence="1" id="KW-0812">Transmembrane</keyword>
<dbReference type="RefSeq" id="WP_301711208.1">
    <property type="nucleotide sequence ID" value="NZ_SDWY01000003.1"/>
</dbReference>
<accession>A0AAJ1RBB3</accession>
<keyword evidence="1" id="KW-0472">Membrane</keyword>